<evidence type="ECO:0008006" key="3">
    <source>
        <dbReference type="Google" id="ProtNLM"/>
    </source>
</evidence>
<proteinExistence type="predicted"/>
<organism evidence="2">
    <name type="scientific">Streptomyces sp. NBC_00093</name>
    <dbReference type="NCBI Taxonomy" id="2975649"/>
    <lineage>
        <taxon>Bacteria</taxon>
        <taxon>Bacillati</taxon>
        <taxon>Actinomycetota</taxon>
        <taxon>Actinomycetes</taxon>
        <taxon>Kitasatosporales</taxon>
        <taxon>Streptomycetaceae</taxon>
        <taxon>Streptomyces</taxon>
    </lineage>
</organism>
<accession>A0AAU2AH28</accession>
<name>A0AAU2AH28_9ACTN</name>
<keyword evidence="1" id="KW-0472">Membrane</keyword>
<dbReference type="AlphaFoldDB" id="A0AAU2AH28"/>
<keyword evidence="1" id="KW-0812">Transmembrane</keyword>
<sequence>MFPTTGPEASLTVVLVAVPVYSASQLLIPLFFGARPEQEVRKRHVLALAVAWPILLFGGLMMNAAAREVRAELGMGSSSSPWYLWICATIVMLLITATAVDAVRTARTEVQLRPVAEDLLHTAQLLRASLGVSTADAAQGAQHWLDEAQEALAAGRGRTAVRYLHHALDHAEDAARDDGRIADAAVVPLDSLRQRVEEIEELTGPFSGPPPKQ</sequence>
<evidence type="ECO:0000313" key="2">
    <source>
        <dbReference type="EMBL" id="WTT23260.1"/>
    </source>
</evidence>
<dbReference type="EMBL" id="CP108222">
    <property type="protein sequence ID" value="WTT23260.1"/>
    <property type="molecule type" value="Genomic_DNA"/>
</dbReference>
<keyword evidence="1" id="KW-1133">Transmembrane helix</keyword>
<gene>
    <name evidence="2" type="ORF">OHA22_50750</name>
</gene>
<reference evidence="2" key="1">
    <citation type="submission" date="2022-10" db="EMBL/GenBank/DDBJ databases">
        <title>The complete genomes of actinobacterial strains from the NBC collection.</title>
        <authorList>
            <person name="Joergensen T.S."/>
            <person name="Alvarez Arevalo M."/>
            <person name="Sterndorff E.B."/>
            <person name="Faurdal D."/>
            <person name="Vuksanovic O."/>
            <person name="Mourched A.-S."/>
            <person name="Charusanti P."/>
            <person name="Shaw S."/>
            <person name="Blin K."/>
            <person name="Weber T."/>
        </authorList>
    </citation>
    <scope>NUCLEOTIDE SEQUENCE</scope>
    <source>
        <strain evidence="2">NBC_00093</strain>
    </source>
</reference>
<feature type="transmembrane region" description="Helical" evidence="1">
    <location>
        <begin position="82"/>
        <end position="103"/>
    </location>
</feature>
<protein>
    <recommendedName>
        <fullName evidence="3">Integral membrane protein</fullName>
    </recommendedName>
</protein>
<feature type="transmembrane region" description="Helical" evidence="1">
    <location>
        <begin position="12"/>
        <end position="32"/>
    </location>
</feature>
<evidence type="ECO:0000256" key="1">
    <source>
        <dbReference type="SAM" id="Phobius"/>
    </source>
</evidence>
<feature type="transmembrane region" description="Helical" evidence="1">
    <location>
        <begin position="44"/>
        <end position="62"/>
    </location>
</feature>